<dbReference type="InterPro" id="IPR006016">
    <property type="entry name" value="UspA"/>
</dbReference>
<feature type="domain" description="UspA" evidence="5">
    <location>
        <begin position="157"/>
        <end position="273"/>
    </location>
</feature>
<dbReference type="PANTHER" id="PTHR47892">
    <property type="entry name" value="UNIVERSAL STRESS PROTEIN E"/>
    <property type="match status" value="1"/>
</dbReference>
<organism evidence="6 7">
    <name type="scientific">Spartinivicinus poritis</name>
    <dbReference type="NCBI Taxonomy" id="2994640"/>
    <lineage>
        <taxon>Bacteria</taxon>
        <taxon>Pseudomonadati</taxon>
        <taxon>Pseudomonadota</taxon>
        <taxon>Gammaproteobacteria</taxon>
        <taxon>Oceanospirillales</taxon>
        <taxon>Zooshikellaceae</taxon>
        <taxon>Spartinivicinus</taxon>
    </lineage>
</organism>
<evidence type="ECO:0000313" key="7">
    <source>
        <dbReference type="Proteomes" id="UP001528823"/>
    </source>
</evidence>
<comment type="subcellular location">
    <subcellularLocation>
        <location evidence="1">Cytoplasm</location>
    </subcellularLocation>
</comment>
<dbReference type="SUPFAM" id="SSF52402">
    <property type="entry name" value="Adenine nucleotide alpha hydrolases-like"/>
    <property type="match status" value="2"/>
</dbReference>
<reference evidence="6 7" key="1">
    <citation type="submission" date="2022-11" db="EMBL/GenBank/DDBJ databases">
        <title>Spartinivicinus poritis sp. nov., isolated from scleractinian coral Porites lutea.</title>
        <authorList>
            <person name="Zhang G."/>
            <person name="Cai L."/>
            <person name="Wei Q."/>
        </authorList>
    </citation>
    <scope>NUCLEOTIDE SEQUENCE [LARGE SCALE GENOMIC DNA]</scope>
    <source>
        <strain evidence="6 7">A2-2</strain>
    </source>
</reference>
<evidence type="ECO:0000259" key="5">
    <source>
        <dbReference type="Pfam" id="PF00582"/>
    </source>
</evidence>
<dbReference type="Pfam" id="PF00582">
    <property type="entry name" value="Usp"/>
    <property type="match status" value="2"/>
</dbReference>
<dbReference type="RefSeq" id="WP_274687470.1">
    <property type="nucleotide sequence ID" value="NZ_JAPMOU010000003.1"/>
</dbReference>
<evidence type="ECO:0000256" key="3">
    <source>
        <dbReference type="ARBA" id="ARBA00022490"/>
    </source>
</evidence>
<evidence type="ECO:0000313" key="6">
    <source>
        <dbReference type="EMBL" id="MDE1461102.1"/>
    </source>
</evidence>
<keyword evidence="7" id="KW-1185">Reference proteome</keyword>
<evidence type="ECO:0000256" key="1">
    <source>
        <dbReference type="ARBA" id="ARBA00004496"/>
    </source>
</evidence>
<comment type="function">
    <text evidence="4">Required for resistance to DNA-damaging agents.</text>
</comment>
<name>A0ABT5U462_9GAMM</name>
<feature type="domain" description="UspA" evidence="5">
    <location>
        <begin position="5"/>
        <end position="126"/>
    </location>
</feature>
<evidence type="ECO:0000256" key="4">
    <source>
        <dbReference type="ARBA" id="ARBA00037131"/>
    </source>
</evidence>
<dbReference type="Proteomes" id="UP001528823">
    <property type="component" value="Unassembled WGS sequence"/>
</dbReference>
<comment type="caution">
    <text evidence="6">The sequence shown here is derived from an EMBL/GenBank/DDBJ whole genome shotgun (WGS) entry which is preliminary data.</text>
</comment>
<gene>
    <name evidence="6" type="ORF">ORQ98_03905</name>
</gene>
<accession>A0ABT5U462</accession>
<evidence type="ECO:0000256" key="2">
    <source>
        <dbReference type="ARBA" id="ARBA00008791"/>
    </source>
</evidence>
<dbReference type="EMBL" id="JAPMOU010000003">
    <property type="protein sequence ID" value="MDE1461102.1"/>
    <property type="molecule type" value="Genomic_DNA"/>
</dbReference>
<sequence>MEALKRMLVVVNPEATGSFALKRAKLIAQATGATIHLLACNKRPNNQWEDWLNAQVSTLHQEGLNAVPHQAWHESFHETVIHFQQAERCQLIIKEAIQENEVKRLINIPVDWKLLRYTTVPVLIVKQTNSWRDQPIVAAIDAYPQDDNHQILNDVIVKYAQTITEFSDSNCHIISAYPPPMLSSPDPVFQNAALLEDKYRQACQKYLDKFSMSPQQVHIGEGPATSLIPTLVKKLNAPLIVLGTVARKGLSGAVIGNTAEYLLDELDCDILTLRPNQFMDSLESVLENK</sequence>
<dbReference type="Gene3D" id="3.40.50.12370">
    <property type="match status" value="1"/>
</dbReference>
<comment type="similarity">
    <text evidence="2">Belongs to the universal stress protein A family.</text>
</comment>
<protein>
    <submittedName>
        <fullName evidence="6">Universal stress protein</fullName>
    </submittedName>
</protein>
<keyword evidence="3" id="KW-0963">Cytoplasm</keyword>
<proteinExistence type="inferred from homology"/>
<dbReference type="PANTHER" id="PTHR47892:SF1">
    <property type="entry name" value="UNIVERSAL STRESS PROTEIN E"/>
    <property type="match status" value="1"/>
</dbReference>